<dbReference type="EMBL" id="QGNW01000880">
    <property type="protein sequence ID" value="RVW59704.1"/>
    <property type="molecule type" value="Genomic_DNA"/>
</dbReference>
<organism evidence="2 3">
    <name type="scientific">Vitis vinifera</name>
    <name type="common">Grape</name>
    <dbReference type="NCBI Taxonomy" id="29760"/>
    <lineage>
        <taxon>Eukaryota</taxon>
        <taxon>Viridiplantae</taxon>
        <taxon>Streptophyta</taxon>
        <taxon>Embryophyta</taxon>
        <taxon>Tracheophyta</taxon>
        <taxon>Spermatophyta</taxon>
        <taxon>Magnoliopsida</taxon>
        <taxon>eudicotyledons</taxon>
        <taxon>Gunneridae</taxon>
        <taxon>Pentapetalae</taxon>
        <taxon>rosids</taxon>
        <taxon>Vitales</taxon>
        <taxon>Vitaceae</taxon>
        <taxon>Viteae</taxon>
        <taxon>Vitis</taxon>
    </lineage>
</organism>
<sequence>MLKAEANPRLPYVIKASSSTTGIAVVTHVMLAACVCIFRSLTALSAVPHN</sequence>
<keyword evidence="1" id="KW-0472">Membrane</keyword>
<evidence type="ECO:0000256" key="1">
    <source>
        <dbReference type="SAM" id="Phobius"/>
    </source>
</evidence>
<feature type="transmembrane region" description="Helical" evidence="1">
    <location>
        <begin position="21"/>
        <end position="41"/>
    </location>
</feature>
<protein>
    <submittedName>
        <fullName evidence="2">Uncharacterized protein</fullName>
    </submittedName>
</protein>
<dbReference type="Proteomes" id="UP000288805">
    <property type="component" value="Unassembled WGS sequence"/>
</dbReference>
<evidence type="ECO:0000313" key="3">
    <source>
        <dbReference type="Proteomes" id="UP000288805"/>
    </source>
</evidence>
<keyword evidence="1" id="KW-0812">Transmembrane</keyword>
<comment type="caution">
    <text evidence="2">The sequence shown here is derived from an EMBL/GenBank/DDBJ whole genome shotgun (WGS) entry which is preliminary data.</text>
</comment>
<name>A0A438FI84_VITVI</name>
<dbReference type="PROSITE" id="PS51257">
    <property type="entry name" value="PROKAR_LIPOPROTEIN"/>
    <property type="match status" value="1"/>
</dbReference>
<evidence type="ECO:0000313" key="2">
    <source>
        <dbReference type="EMBL" id="RVW59704.1"/>
    </source>
</evidence>
<dbReference type="AlphaFoldDB" id="A0A438FI84"/>
<reference evidence="2 3" key="1">
    <citation type="journal article" date="2018" name="PLoS Genet.">
        <title>Population sequencing reveals clonal diversity and ancestral inbreeding in the grapevine cultivar Chardonnay.</title>
        <authorList>
            <person name="Roach M.J."/>
            <person name="Johnson D.L."/>
            <person name="Bohlmann J."/>
            <person name="van Vuuren H.J."/>
            <person name="Jones S.J."/>
            <person name="Pretorius I.S."/>
            <person name="Schmidt S.A."/>
            <person name="Borneman A.R."/>
        </authorList>
    </citation>
    <scope>NUCLEOTIDE SEQUENCE [LARGE SCALE GENOMIC DNA]</scope>
    <source>
        <strain evidence="3">cv. Chardonnay</strain>
        <tissue evidence="2">Leaf</tissue>
    </source>
</reference>
<keyword evidence="1" id="KW-1133">Transmembrane helix</keyword>
<gene>
    <name evidence="2" type="ORF">CK203_098225</name>
</gene>
<proteinExistence type="predicted"/>
<accession>A0A438FI84</accession>